<dbReference type="AlphaFoldDB" id="A0AAE0U640"/>
<comment type="caution">
    <text evidence="2">The sequence shown here is derived from an EMBL/GenBank/DDBJ whole genome shotgun (WGS) entry which is preliminary data.</text>
</comment>
<feature type="compositionally biased region" description="Polar residues" evidence="1">
    <location>
        <begin position="76"/>
        <end position="86"/>
    </location>
</feature>
<feature type="region of interest" description="Disordered" evidence="1">
    <location>
        <begin position="76"/>
        <end position="195"/>
    </location>
</feature>
<proteinExistence type="predicted"/>
<keyword evidence="3" id="KW-1185">Reference proteome</keyword>
<evidence type="ECO:0000313" key="3">
    <source>
        <dbReference type="Proteomes" id="UP001281003"/>
    </source>
</evidence>
<gene>
    <name evidence="2" type="ORF">B0T20DRAFT_52302</name>
</gene>
<sequence>MYTPLRSTARRLSTRLLSTATQISSRPTRTITTWTTYQNRTQISNTSIGLNQVPLQRSFHSSRTQLLSQKKMDTTLNAGSNATTQPVDPAPAGSSTSSSTSPGAGSTSLSSSTSASTTTGATAANPTTTTNPTASLSETPDSNPTLTRPTQFFPPSSDPLADPLSVESQRLQNNNNPLPLPSPESATPVDPSSAPKVVTVNGQAVALDNLGPMVVHKDGTISRIANWGEMTELERQTTLRVLGKRNQLRLGNLREGRVNGEGM</sequence>
<feature type="compositionally biased region" description="Low complexity" evidence="1">
    <location>
        <begin position="90"/>
        <end position="137"/>
    </location>
</feature>
<dbReference type="EMBL" id="JAUTDP010000011">
    <property type="protein sequence ID" value="KAK3392287.1"/>
    <property type="molecule type" value="Genomic_DNA"/>
</dbReference>
<organism evidence="2 3">
    <name type="scientific">Sordaria brevicollis</name>
    <dbReference type="NCBI Taxonomy" id="83679"/>
    <lineage>
        <taxon>Eukaryota</taxon>
        <taxon>Fungi</taxon>
        <taxon>Dikarya</taxon>
        <taxon>Ascomycota</taxon>
        <taxon>Pezizomycotina</taxon>
        <taxon>Sordariomycetes</taxon>
        <taxon>Sordariomycetidae</taxon>
        <taxon>Sordariales</taxon>
        <taxon>Sordariaceae</taxon>
        <taxon>Sordaria</taxon>
    </lineage>
</organism>
<dbReference type="Proteomes" id="UP001281003">
    <property type="component" value="Unassembled WGS sequence"/>
</dbReference>
<dbReference type="PANTHER" id="PTHR39474">
    <property type="entry name" value="UNNAMED PRODUCT"/>
    <property type="match status" value="1"/>
</dbReference>
<evidence type="ECO:0000256" key="1">
    <source>
        <dbReference type="SAM" id="MobiDB-lite"/>
    </source>
</evidence>
<protein>
    <submittedName>
        <fullName evidence="2">Uncharacterized protein</fullName>
    </submittedName>
</protein>
<reference evidence="2" key="2">
    <citation type="submission" date="2023-07" db="EMBL/GenBank/DDBJ databases">
        <authorList>
            <consortium name="Lawrence Berkeley National Laboratory"/>
            <person name="Haridas S."/>
            <person name="Hensen N."/>
            <person name="Bonometti L."/>
            <person name="Westerberg I."/>
            <person name="Brannstrom I.O."/>
            <person name="Guillou S."/>
            <person name="Cros-Aarteil S."/>
            <person name="Calhoun S."/>
            <person name="Kuo A."/>
            <person name="Mondo S."/>
            <person name="Pangilinan J."/>
            <person name="Riley R."/>
            <person name="LaButti K."/>
            <person name="Andreopoulos B."/>
            <person name="Lipzen A."/>
            <person name="Chen C."/>
            <person name="Yanf M."/>
            <person name="Daum C."/>
            <person name="Ng V."/>
            <person name="Clum A."/>
            <person name="Steindorff A."/>
            <person name="Ohm R."/>
            <person name="Martin F."/>
            <person name="Silar P."/>
            <person name="Natvig D."/>
            <person name="Lalanne C."/>
            <person name="Gautier V."/>
            <person name="Ament-velasquez S.L."/>
            <person name="Kruys A."/>
            <person name="Hutchinson M.I."/>
            <person name="Powell A.J."/>
            <person name="Barry K."/>
            <person name="Miller A.N."/>
            <person name="Grigoriev I.V."/>
            <person name="Debuchy R."/>
            <person name="Gladieux P."/>
            <person name="Thoren M.H."/>
            <person name="Johannesson H."/>
        </authorList>
    </citation>
    <scope>NUCLEOTIDE SEQUENCE</scope>
    <source>
        <strain evidence="2">FGSC 1904</strain>
    </source>
</reference>
<accession>A0AAE0U640</accession>
<feature type="compositionally biased region" description="Low complexity" evidence="1">
    <location>
        <begin position="154"/>
        <end position="165"/>
    </location>
</feature>
<reference evidence="2" key="1">
    <citation type="journal article" date="2023" name="Mol. Phylogenet. Evol.">
        <title>Genome-scale phylogeny and comparative genomics of the fungal order Sordariales.</title>
        <authorList>
            <person name="Hensen N."/>
            <person name="Bonometti L."/>
            <person name="Westerberg I."/>
            <person name="Brannstrom I.O."/>
            <person name="Guillou S."/>
            <person name="Cros-Aarteil S."/>
            <person name="Calhoun S."/>
            <person name="Haridas S."/>
            <person name="Kuo A."/>
            <person name="Mondo S."/>
            <person name="Pangilinan J."/>
            <person name="Riley R."/>
            <person name="LaButti K."/>
            <person name="Andreopoulos B."/>
            <person name="Lipzen A."/>
            <person name="Chen C."/>
            <person name="Yan M."/>
            <person name="Daum C."/>
            <person name="Ng V."/>
            <person name="Clum A."/>
            <person name="Steindorff A."/>
            <person name="Ohm R.A."/>
            <person name="Martin F."/>
            <person name="Silar P."/>
            <person name="Natvig D.O."/>
            <person name="Lalanne C."/>
            <person name="Gautier V."/>
            <person name="Ament-Velasquez S.L."/>
            <person name="Kruys A."/>
            <person name="Hutchinson M.I."/>
            <person name="Powell A.J."/>
            <person name="Barry K."/>
            <person name="Miller A.N."/>
            <person name="Grigoriev I.V."/>
            <person name="Debuchy R."/>
            <person name="Gladieux P."/>
            <person name="Hiltunen Thoren M."/>
            <person name="Johannesson H."/>
        </authorList>
    </citation>
    <scope>NUCLEOTIDE SEQUENCE</scope>
    <source>
        <strain evidence="2">FGSC 1904</strain>
    </source>
</reference>
<dbReference type="PANTHER" id="PTHR39474:SF1">
    <property type="entry name" value="FUNGAL SPECIFIC TRANSCRIPTION FACTOR"/>
    <property type="match status" value="1"/>
</dbReference>
<name>A0AAE0U640_SORBR</name>
<evidence type="ECO:0000313" key="2">
    <source>
        <dbReference type="EMBL" id="KAK3392287.1"/>
    </source>
</evidence>
<feature type="compositionally biased region" description="Polar residues" evidence="1">
    <location>
        <begin position="138"/>
        <end position="150"/>
    </location>
</feature>